<sequence>MALRPDRPQSRSNQLAERSAGGDAFLREVDDALREDQVYTAIQKYGKPVGAVILAGLLGLGGYLWYENHSNSKAAEQGEALTKALDDIEVRNLKAATEAVAPLAKDGTDGYRATAKMLAAGVLSEQGKNAEAAKAFAEIAADTGIPQAYRDLATIREVSLTFDQLGPDKVVERLKPLAVPGNAWFGSAGELVGMAYVKQGKNDLAGALFAQIAKDKTVPDTLRRRTRQMAGLLGVDAVEDPGTATIVQRAQ</sequence>
<dbReference type="Pfam" id="PF09976">
    <property type="entry name" value="TPR_21"/>
    <property type="match status" value="1"/>
</dbReference>
<evidence type="ECO:0000256" key="3">
    <source>
        <dbReference type="ARBA" id="ARBA00022475"/>
    </source>
</evidence>
<evidence type="ECO:0000256" key="7">
    <source>
        <dbReference type="ARBA" id="ARBA00023186"/>
    </source>
</evidence>
<gene>
    <name evidence="10" type="ORF">I2488_05990</name>
</gene>
<feature type="region of interest" description="Disordered" evidence="8">
    <location>
        <begin position="1"/>
        <end position="20"/>
    </location>
</feature>
<evidence type="ECO:0000256" key="1">
    <source>
        <dbReference type="ARBA" id="ARBA00004167"/>
    </source>
</evidence>
<evidence type="ECO:0000313" key="10">
    <source>
        <dbReference type="EMBL" id="MBF9150545.1"/>
    </source>
</evidence>
<keyword evidence="5" id="KW-1133">Transmembrane helix</keyword>
<proteinExistence type="predicted"/>
<keyword evidence="11" id="KW-1185">Reference proteome</keyword>
<evidence type="ECO:0000256" key="8">
    <source>
        <dbReference type="SAM" id="MobiDB-lite"/>
    </source>
</evidence>
<evidence type="ECO:0000256" key="2">
    <source>
        <dbReference type="ARBA" id="ARBA00004236"/>
    </source>
</evidence>
<reference evidence="10 11" key="1">
    <citation type="submission" date="2020-11" db="EMBL/GenBank/DDBJ databases">
        <title>The genome sequence of Novosphingobium sp. 1Y9A.</title>
        <authorList>
            <person name="Liu Y."/>
        </authorList>
    </citation>
    <scope>NUCLEOTIDE SEQUENCE [LARGE SCALE GENOMIC DNA]</scope>
    <source>
        <strain evidence="10 11">1Y9A</strain>
    </source>
</reference>
<comment type="caution">
    <text evidence="10">The sequence shown here is derived from an EMBL/GenBank/DDBJ whole genome shotgun (WGS) entry which is preliminary data.</text>
</comment>
<feature type="domain" description="Ancillary SecYEG translocon subunit/Cell division coordinator CpoB TPR" evidence="9">
    <location>
        <begin position="43"/>
        <end position="210"/>
    </location>
</feature>
<dbReference type="PANTHER" id="PTHR38035:SF1">
    <property type="entry name" value="ANCILLARY SECYEG TRANSLOCON SUBUNIT"/>
    <property type="match status" value="1"/>
</dbReference>
<dbReference type="PANTHER" id="PTHR38035">
    <property type="entry name" value="UPF0070 PROTEIN YFGM"/>
    <property type="match status" value="1"/>
</dbReference>
<dbReference type="EMBL" id="JADQDC010000003">
    <property type="protein sequence ID" value="MBF9150545.1"/>
    <property type="molecule type" value="Genomic_DNA"/>
</dbReference>
<keyword evidence="3" id="KW-1003">Cell membrane</keyword>
<organism evidence="10 11">
    <name type="scientific">Novosphingobium jiangmenense</name>
    <dbReference type="NCBI Taxonomy" id="2791981"/>
    <lineage>
        <taxon>Bacteria</taxon>
        <taxon>Pseudomonadati</taxon>
        <taxon>Pseudomonadota</taxon>
        <taxon>Alphaproteobacteria</taxon>
        <taxon>Sphingomonadales</taxon>
        <taxon>Sphingomonadaceae</taxon>
        <taxon>Novosphingobium</taxon>
    </lineage>
</organism>
<name>A0ABS0HEU4_9SPHN</name>
<dbReference type="InterPro" id="IPR026039">
    <property type="entry name" value="YfgM"/>
</dbReference>
<dbReference type="Proteomes" id="UP000600799">
    <property type="component" value="Unassembled WGS sequence"/>
</dbReference>
<keyword evidence="7" id="KW-0143">Chaperone</keyword>
<evidence type="ECO:0000259" key="9">
    <source>
        <dbReference type="Pfam" id="PF09976"/>
    </source>
</evidence>
<dbReference type="InterPro" id="IPR018704">
    <property type="entry name" value="SecYEG/CpoB_TPR"/>
</dbReference>
<evidence type="ECO:0000256" key="6">
    <source>
        <dbReference type="ARBA" id="ARBA00023136"/>
    </source>
</evidence>
<evidence type="ECO:0000256" key="4">
    <source>
        <dbReference type="ARBA" id="ARBA00022692"/>
    </source>
</evidence>
<comment type="subcellular location">
    <subcellularLocation>
        <location evidence="2">Cell membrane</location>
    </subcellularLocation>
    <subcellularLocation>
        <location evidence="1">Membrane</location>
        <topology evidence="1">Single-pass membrane protein</topology>
    </subcellularLocation>
</comment>
<accession>A0ABS0HEU4</accession>
<evidence type="ECO:0000313" key="11">
    <source>
        <dbReference type="Proteomes" id="UP000600799"/>
    </source>
</evidence>
<evidence type="ECO:0000256" key="5">
    <source>
        <dbReference type="ARBA" id="ARBA00022989"/>
    </source>
</evidence>
<dbReference type="RefSeq" id="WP_196274889.1">
    <property type="nucleotide sequence ID" value="NZ_JADQDC010000003.1"/>
</dbReference>
<keyword evidence="6" id="KW-0472">Membrane</keyword>
<protein>
    <submittedName>
        <fullName evidence="10">Tetratricopeptide repeat protein</fullName>
    </submittedName>
</protein>
<keyword evidence="4" id="KW-0812">Transmembrane</keyword>